<accession>A0A822XLB4</accession>
<comment type="caution">
    <text evidence="3">The sequence shown here is derived from an EMBL/GenBank/DDBJ whole genome shotgun (WGS) entry which is preliminary data.</text>
</comment>
<proteinExistence type="predicted"/>
<evidence type="ECO:0000256" key="2">
    <source>
        <dbReference type="SAM" id="SignalP"/>
    </source>
</evidence>
<dbReference type="AlphaFoldDB" id="A0A822XLB4"/>
<evidence type="ECO:0000313" key="3">
    <source>
        <dbReference type="EMBL" id="DAD20503.1"/>
    </source>
</evidence>
<organism evidence="3 4">
    <name type="scientific">Nelumbo nucifera</name>
    <name type="common">Sacred lotus</name>
    <dbReference type="NCBI Taxonomy" id="4432"/>
    <lineage>
        <taxon>Eukaryota</taxon>
        <taxon>Viridiplantae</taxon>
        <taxon>Streptophyta</taxon>
        <taxon>Embryophyta</taxon>
        <taxon>Tracheophyta</taxon>
        <taxon>Spermatophyta</taxon>
        <taxon>Magnoliopsida</taxon>
        <taxon>Proteales</taxon>
        <taxon>Nelumbonaceae</taxon>
        <taxon>Nelumbo</taxon>
    </lineage>
</organism>
<name>A0A822XLB4_NELNU</name>
<evidence type="ECO:0000256" key="1">
    <source>
        <dbReference type="SAM" id="MobiDB-lite"/>
    </source>
</evidence>
<protein>
    <submittedName>
        <fullName evidence="3">Uncharacterized protein</fullName>
    </submittedName>
</protein>
<sequence>MGDNKLLCSLLLFLFLLSCVNAEDPYRFFTWKVTYGDIYPLGAMTSVSWQKRRHYHNASNSSSATPPYASSPKLESRDVNQSMDPSTEQKRRHCQKANGVVAEWETVAMGRRWTLKKKSN</sequence>
<feature type="signal peptide" evidence="2">
    <location>
        <begin position="1"/>
        <end position="22"/>
    </location>
</feature>
<dbReference type="PROSITE" id="PS51257">
    <property type="entry name" value="PROKAR_LIPOPROTEIN"/>
    <property type="match status" value="1"/>
</dbReference>
<dbReference type="EMBL" id="DUZY01000001">
    <property type="protein sequence ID" value="DAD20503.1"/>
    <property type="molecule type" value="Genomic_DNA"/>
</dbReference>
<feature type="region of interest" description="Disordered" evidence="1">
    <location>
        <begin position="55"/>
        <end position="96"/>
    </location>
</feature>
<keyword evidence="2" id="KW-0732">Signal</keyword>
<dbReference type="Proteomes" id="UP000607653">
    <property type="component" value="Unassembled WGS sequence"/>
</dbReference>
<evidence type="ECO:0000313" key="4">
    <source>
        <dbReference type="Proteomes" id="UP000607653"/>
    </source>
</evidence>
<reference evidence="3 4" key="1">
    <citation type="journal article" date="2020" name="Mol. Biol. Evol.">
        <title>Distinct Expression and Methylation Patterns for Genes with Different Fates following a Single Whole-Genome Duplication in Flowering Plants.</title>
        <authorList>
            <person name="Shi T."/>
            <person name="Rahmani R.S."/>
            <person name="Gugger P.F."/>
            <person name="Wang M."/>
            <person name="Li H."/>
            <person name="Zhang Y."/>
            <person name="Li Z."/>
            <person name="Wang Q."/>
            <person name="Van de Peer Y."/>
            <person name="Marchal K."/>
            <person name="Chen J."/>
        </authorList>
    </citation>
    <scope>NUCLEOTIDE SEQUENCE [LARGE SCALE GENOMIC DNA]</scope>
    <source>
        <tissue evidence="3">Leaf</tissue>
    </source>
</reference>
<feature type="compositionally biased region" description="Low complexity" evidence="1">
    <location>
        <begin position="58"/>
        <end position="72"/>
    </location>
</feature>
<feature type="chain" id="PRO_5032772994" evidence="2">
    <location>
        <begin position="23"/>
        <end position="120"/>
    </location>
</feature>
<keyword evidence="4" id="KW-1185">Reference proteome</keyword>
<gene>
    <name evidence="3" type="ORF">HUJ06_021966</name>
</gene>